<organism evidence="6 7">
    <name type="scientific">Saxophila tyrrhenica</name>
    <dbReference type="NCBI Taxonomy" id="1690608"/>
    <lineage>
        <taxon>Eukaryota</taxon>
        <taxon>Fungi</taxon>
        <taxon>Dikarya</taxon>
        <taxon>Ascomycota</taxon>
        <taxon>Pezizomycotina</taxon>
        <taxon>Dothideomycetes</taxon>
        <taxon>Dothideomycetidae</taxon>
        <taxon>Mycosphaerellales</taxon>
        <taxon>Extremaceae</taxon>
        <taxon>Saxophila</taxon>
    </lineage>
</organism>
<name>A0AAV9NWP8_9PEZI</name>
<evidence type="ECO:0000256" key="5">
    <source>
        <dbReference type="SAM" id="Phobius"/>
    </source>
</evidence>
<evidence type="ECO:0000256" key="1">
    <source>
        <dbReference type="ARBA" id="ARBA00004141"/>
    </source>
</evidence>
<evidence type="ECO:0008006" key="8">
    <source>
        <dbReference type="Google" id="ProtNLM"/>
    </source>
</evidence>
<proteinExistence type="predicted"/>
<dbReference type="GO" id="GO:0005886">
    <property type="term" value="C:plasma membrane"/>
    <property type="evidence" value="ECO:0007669"/>
    <property type="project" value="TreeGrafter"/>
</dbReference>
<feature type="transmembrane region" description="Helical" evidence="5">
    <location>
        <begin position="77"/>
        <end position="98"/>
    </location>
</feature>
<evidence type="ECO:0000256" key="3">
    <source>
        <dbReference type="ARBA" id="ARBA00022989"/>
    </source>
</evidence>
<gene>
    <name evidence="6" type="ORF">LTR77_010499</name>
</gene>
<feature type="transmembrane region" description="Helical" evidence="5">
    <location>
        <begin position="150"/>
        <end position="172"/>
    </location>
</feature>
<dbReference type="AlphaFoldDB" id="A0AAV9NWP8"/>
<keyword evidence="3 5" id="KW-1133">Transmembrane helix</keyword>
<keyword evidence="4 5" id="KW-0472">Membrane</keyword>
<keyword evidence="2 5" id="KW-0812">Transmembrane</keyword>
<sequence>MNVTWLPDLTPLYTAPNGQVFVWAGPLLNCTLPPCPVELSVYGYRASLPFSGLLIALYGLCAIAQIYLGLKHKRRGFMTTMLIGIFTEMLGYGGRIIMWQNPWNQTGFTMQIVLITIGPVFFSAAVYVMLSRIIKYISPKASRFPGRYYYNTFITCDLVALVLQAVGGGLSSTSHGTSQAGVDIALAGLSFQVATLVLYIVACADYAFRSRHVWRQSLTTRFKVFVGFLGLATLFILARCSYRVYELNEGYTHSNAGLRDQPLFIALEGV</sequence>
<dbReference type="InterPro" id="IPR007568">
    <property type="entry name" value="RTA1"/>
</dbReference>
<feature type="transmembrane region" description="Helical" evidence="5">
    <location>
        <begin position="48"/>
        <end position="70"/>
    </location>
</feature>
<keyword evidence="7" id="KW-1185">Reference proteome</keyword>
<dbReference type="PANTHER" id="PTHR31465">
    <property type="entry name" value="PROTEIN RTA1-RELATED"/>
    <property type="match status" value="1"/>
</dbReference>
<dbReference type="GO" id="GO:0000324">
    <property type="term" value="C:fungal-type vacuole"/>
    <property type="evidence" value="ECO:0007669"/>
    <property type="project" value="TreeGrafter"/>
</dbReference>
<evidence type="ECO:0000256" key="2">
    <source>
        <dbReference type="ARBA" id="ARBA00022692"/>
    </source>
</evidence>
<dbReference type="Proteomes" id="UP001337655">
    <property type="component" value="Unassembled WGS sequence"/>
</dbReference>
<dbReference type="EMBL" id="JAVRRT010000024">
    <property type="protein sequence ID" value="KAK5163550.1"/>
    <property type="molecule type" value="Genomic_DNA"/>
</dbReference>
<evidence type="ECO:0000313" key="7">
    <source>
        <dbReference type="Proteomes" id="UP001337655"/>
    </source>
</evidence>
<evidence type="ECO:0000313" key="6">
    <source>
        <dbReference type="EMBL" id="KAK5163550.1"/>
    </source>
</evidence>
<evidence type="ECO:0000256" key="4">
    <source>
        <dbReference type="ARBA" id="ARBA00023136"/>
    </source>
</evidence>
<feature type="transmembrane region" description="Helical" evidence="5">
    <location>
        <begin position="184"/>
        <end position="208"/>
    </location>
</feature>
<reference evidence="6 7" key="1">
    <citation type="submission" date="2023-08" db="EMBL/GenBank/DDBJ databases">
        <title>Black Yeasts Isolated from many extreme environments.</title>
        <authorList>
            <person name="Coleine C."/>
            <person name="Stajich J.E."/>
            <person name="Selbmann L."/>
        </authorList>
    </citation>
    <scope>NUCLEOTIDE SEQUENCE [LARGE SCALE GENOMIC DNA]</scope>
    <source>
        <strain evidence="6 7">CCFEE 5935</strain>
    </source>
</reference>
<comment type="caution">
    <text evidence="6">The sequence shown here is derived from an EMBL/GenBank/DDBJ whole genome shotgun (WGS) entry which is preliminary data.</text>
</comment>
<dbReference type="Pfam" id="PF04479">
    <property type="entry name" value="RTA1"/>
    <property type="match status" value="1"/>
</dbReference>
<comment type="subcellular location">
    <subcellularLocation>
        <location evidence="1">Membrane</location>
        <topology evidence="1">Multi-pass membrane protein</topology>
    </subcellularLocation>
</comment>
<dbReference type="GeneID" id="89931825"/>
<protein>
    <recommendedName>
        <fullName evidence="8">Sphingoid long-chain base transporter RSB1</fullName>
    </recommendedName>
</protein>
<dbReference type="PANTHER" id="PTHR31465:SF7">
    <property type="entry name" value="SPHINGOID LONG-CHAIN BASE TRANSPORTER RSB1"/>
    <property type="match status" value="1"/>
</dbReference>
<accession>A0AAV9NWP8</accession>
<feature type="transmembrane region" description="Helical" evidence="5">
    <location>
        <begin position="110"/>
        <end position="130"/>
    </location>
</feature>
<dbReference type="RefSeq" id="XP_064653992.1">
    <property type="nucleotide sequence ID" value="XM_064807717.1"/>
</dbReference>
<feature type="transmembrane region" description="Helical" evidence="5">
    <location>
        <begin position="220"/>
        <end position="238"/>
    </location>
</feature>